<dbReference type="GO" id="GO:0030234">
    <property type="term" value="F:enzyme regulator activity"/>
    <property type="evidence" value="ECO:0007669"/>
    <property type="project" value="TreeGrafter"/>
</dbReference>
<evidence type="ECO:0000256" key="3">
    <source>
        <dbReference type="ARBA" id="ARBA00022946"/>
    </source>
</evidence>
<comment type="subcellular location">
    <subcellularLocation>
        <location evidence="1">Mitochondrion inner membrane</location>
    </subcellularLocation>
</comment>
<dbReference type="Proteomes" id="UP001149813">
    <property type="component" value="Unassembled WGS sequence"/>
</dbReference>
<dbReference type="PANTHER" id="PTHR11504:SF0">
    <property type="entry name" value="CYTOCHROME C OXIDASE SUBUNIT"/>
    <property type="match status" value="1"/>
</dbReference>
<sequence>MTLFKVAQLARTAAARGSRSYSSGMFTNAGYEASREHARGAVETWKKISLFVALPSVAIFSYVATKDELAHIHHLEHDPPKFVGYPYLHVRKRKFPYGDGEHTPFWNPLTNPDPEE</sequence>
<dbReference type="EMBL" id="JANBOJ010000195">
    <property type="protein sequence ID" value="KAJ1721129.1"/>
    <property type="molecule type" value="Genomic_DNA"/>
</dbReference>
<dbReference type="Gene3D" id="4.10.95.10">
    <property type="entry name" value="Cytochrome c oxidase, subunit VIa"/>
    <property type="match status" value="1"/>
</dbReference>
<evidence type="ECO:0000313" key="8">
    <source>
        <dbReference type="Proteomes" id="UP001149813"/>
    </source>
</evidence>
<keyword evidence="8" id="KW-1185">Reference proteome</keyword>
<keyword evidence="4" id="KW-0496">Mitochondrion</keyword>
<comment type="similarity">
    <text evidence="6">Belongs to the cytochrome c oxidase subunit 6A family.</text>
</comment>
<dbReference type="OrthoDB" id="5947505at2759"/>
<dbReference type="PIRSF" id="PIRSF000277">
    <property type="entry name" value="COX6A1"/>
    <property type="match status" value="1"/>
</dbReference>
<evidence type="ECO:0000256" key="5">
    <source>
        <dbReference type="ARBA" id="ARBA00023136"/>
    </source>
</evidence>
<evidence type="ECO:0000256" key="2">
    <source>
        <dbReference type="ARBA" id="ARBA00022792"/>
    </source>
</evidence>
<evidence type="ECO:0000256" key="1">
    <source>
        <dbReference type="ARBA" id="ARBA00004273"/>
    </source>
</evidence>
<dbReference type="PANTHER" id="PTHR11504">
    <property type="entry name" value="CYTOCHROME C OXIDASE POLYPEPTIDE VIA"/>
    <property type="match status" value="1"/>
</dbReference>
<keyword evidence="3" id="KW-0809">Transit peptide</keyword>
<dbReference type="GO" id="GO:0006123">
    <property type="term" value="P:mitochondrial electron transport, cytochrome c to oxygen"/>
    <property type="evidence" value="ECO:0007669"/>
    <property type="project" value="TreeGrafter"/>
</dbReference>
<dbReference type="InterPro" id="IPR001349">
    <property type="entry name" value="Cyt_c_oxidase_su6a"/>
</dbReference>
<dbReference type="Pfam" id="PF02046">
    <property type="entry name" value="COX6A"/>
    <property type="match status" value="1"/>
</dbReference>
<evidence type="ECO:0000313" key="7">
    <source>
        <dbReference type="EMBL" id="KAJ1721129.1"/>
    </source>
</evidence>
<keyword evidence="2" id="KW-0999">Mitochondrion inner membrane</keyword>
<dbReference type="InterPro" id="IPR036418">
    <property type="entry name" value="Cyt_c_oxidase_su6a_sf"/>
</dbReference>
<gene>
    <name evidence="7" type="primary">COX6A1</name>
    <name evidence="7" type="ORF">LPJ53_004314</name>
</gene>
<dbReference type="GO" id="GO:0005743">
    <property type="term" value="C:mitochondrial inner membrane"/>
    <property type="evidence" value="ECO:0007669"/>
    <property type="project" value="UniProtKB-SubCell"/>
</dbReference>
<proteinExistence type="inferred from homology"/>
<name>A0A9W7XZ78_9FUNG</name>
<dbReference type="SUPFAM" id="SSF81411">
    <property type="entry name" value="Mitochondrial cytochrome c oxidase subunit VIa"/>
    <property type="match status" value="1"/>
</dbReference>
<reference evidence="7" key="1">
    <citation type="submission" date="2022-07" db="EMBL/GenBank/DDBJ databases">
        <title>Phylogenomic reconstructions and comparative analyses of Kickxellomycotina fungi.</title>
        <authorList>
            <person name="Reynolds N.K."/>
            <person name="Stajich J.E."/>
            <person name="Barry K."/>
            <person name="Grigoriev I.V."/>
            <person name="Crous P."/>
            <person name="Smith M.E."/>
        </authorList>
    </citation>
    <scope>NUCLEOTIDE SEQUENCE</scope>
    <source>
        <strain evidence="7">NBRC 32514</strain>
    </source>
</reference>
<evidence type="ECO:0000256" key="6">
    <source>
        <dbReference type="RuleBase" id="RU004396"/>
    </source>
</evidence>
<accession>A0A9W7XZ78</accession>
<comment type="caution">
    <text evidence="7">The sequence shown here is derived from an EMBL/GenBank/DDBJ whole genome shotgun (WGS) entry which is preliminary data.</text>
</comment>
<organism evidence="7 8">
    <name type="scientific">Coemansia erecta</name>
    <dbReference type="NCBI Taxonomy" id="147472"/>
    <lineage>
        <taxon>Eukaryota</taxon>
        <taxon>Fungi</taxon>
        <taxon>Fungi incertae sedis</taxon>
        <taxon>Zoopagomycota</taxon>
        <taxon>Kickxellomycotina</taxon>
        <taxon>Kickxellomycetes</taxon>
        <taxon>Kickxellales</taxon>
        <taxon>Kickxellaceae</taxon>
        <taxon>Coemansia</taxon>
    </lineage>
</organism>
<evidence type="ECO:0000256" key="4">
    <source>
        <dbReference type="ARBA" id="ARBA00023128"/>
    </source>
</evidence>
<keyword evidence="5" id="KW-0472">Membrane</keyword>
<protein>
    <submittedName>
        <fullName evidence="7">Cytochrome c oxidase subunit 6A1, mitochondrial</fullName>
    </submittedName>
</protein>
<dbReference type="AlphaFoldDB" id="A0A9W7XZ78"/>